<evidence type="ECO:0000256" key="3">
    <source>
        <dbReference type="ARBA" id="ARBA00022691"/>
    </source>
</evidence>
<organism evidence="6 7">
    <name type="scientific">Streptomyces hazeniae</name>
    <dbReference type="NCBI Taxonomy" id="3075538"/>
    <lineage>
        <taxon>Bacteria</taxon>
        <taxon>Bacillati</taxon>
        <taxon>Actinomycetota</taxon>
        <taxon>Actinomycetes</taxon>
        <taxon>Kitasatosporales</taxon>
        <taxon>Streptomycetaceae</taxon>
        <taxon>Streptomyces</taxon>
    </lineage>
</organism>
<dbReference type="PANTHER" id="PTHR43712">
    <property type="entry name" value="PUTATIVE (AFU_ORTHOLOGUE AFUA_4G14580)-RELATED"/>
    <property type="match status" value="1"/>
</dbReference>
<dbReference type="GO" id="GO:0032259">
    <property type="term" value="P:methylation"/>
    <property type="evidence" value="ECO:0007669"/>
    <property type="project" value="UniProtKB-KW"/>
</dbReference>
<protein>
    <submittedName>
        <fullName evidence="6">Methyltransferase</fullName>
    </submittedName>
</protein>
<dbReference type="RefSeq" id="WP_311675750.1">
    <property type="nucleotide sequence ID" value="NZ_JAVREQ010000031.1"/>
</dbReference>
<dbReference type="PIRSF" id="PIRSF005739">
    <property type="entry name" value="O-mtase"/>
    <property type="match status" value="1"/>
</dbReference>
<evidence type="ECO:0000313" key="7">
    <source>
        <dbReference type="Proteomes" id="UP001183414"/>
    </source>
</evidence>
<dbReference type="EMBL" id="JAVREQ010000031">
    <property type="protein sequence ID" value="MDT0382141.1"/>
    <property type="molecule type" value="Genomic_DNA"/>
</dbReference>
<dbReference type="SUPFAM" id="SSF46785">
    <property type="entry name" value="Winged helix' DNA-binding domain"/>
    <property type="match status" value="1"/>
</dbReference>
<dbReference type="InterPro" id="IPR012967">
    <property type="entry name" value="COMT_dimerisation"/>
</dbReference>
<dbReference type="Gene3D" id="1.10.10.10">
    <property type="entry name" value="Winged helix-like DNA-binding domain superfamily/Winged helix DNA-binding domain"/>
    <property type="match status" value="1"/>
</dbReference>
<evidence type="ECO:0000313" key="6">
    <source>
        <dbReference type="EMBL" id="MDT0382141.1"/>
    </source>
</evidence>
<dbReference type="Gene3D" id="1.10.287.1350">
    <property type="match status" value="1"/>
</dbReference>
<feature type="domain" description="O-methyltransferase C-terminal" evidence="4">
    <location>
        <begin position="118"/>
        <end position="327"/>
    </location>
</feature>
<evidence type="ECO:0000256" key="1">
    <source>
        <dbReference type="ARBA" id="ARBA00022603"/>
    </source>
</evidence>
<dbReference type="GO" id="GO:0008168">
    <property type="term" value="F:methyltransferase activity"/>
    <property type="evidence" value="ECO:0007669"/>
    <property type="project" value="UniProtKB-KW"/>
</dbReference>
<keyword evidence="2" id="KW-0808">Transferase</keyword>
<dbReference type="SUPFAM" id="SSF53335">
    <property type="entry name" value="S-adenosyl-L-methionine-dependent methyltransferases"/>
    <property type="match status" value="1"/>
</dbReference>
<dbReference type="PROSITE" id="PS51683">
    <property type="entry name" value="SAM_OMT_II"/>
    <property type="match status" value="1"/>
</dbReference>
<gene>
    <name evidence="6" type="ORF">RM572_25600</name>
</gene>
<dbReference type="InterPro" id="IPR001077">
    <property type="entry name" value="COMT_C"/>
</dbReference>
<evidence type="ECO:0000259" key="4">
    <source>
        <dbReference type="Pfam" id="PF00891"/>
    </source>
</evidence>
<dbReference type="InterPro" id="IPR016461">
    <property type="entry name" value="COMT-like"/>
</dbReference>
<feature type="domain" description="O-methyltransferase dimerisation" evidence="5">
    <location>
        <begin position="22"/>
        <end position="92"/>
    </location>
</feature>
<comment type="caution">
    <text evidence="6">The sequence shown here is derived from an EMBL/GenBank/DDBJ whole genome shotgun (WGS) entry which is preliminary data.</text>
</comment>
<dbReference type="InterPro" id="IPR029063">
    <property type="entry name" value="SAM-dependent_MTases_sf"/>
</dbReference>
<keyword evidence="1 6" id="KW-0489">Methyltransferase</keyword>
<dbReference type="InterPro" id="IPR036388">
    <property type="entry name" value="WH-like_DNA-bd_sf"/>
</dbReference>
<reference evidence="7" key="1">
    <citation type="submission" date="2023-07" db="EMBL/GenBank/DDBJ databases">
        <title>30 novel species of actinomycetes from the DSMZ collection.</title>
        <authorList>
            <person name="Nouioui I."/>
        </authorList>
    </citation>
    <scope>NUCLEOTIDE SEQUENCE [LARGE SCALE GENOMIC DNA]</scope>
    <source>
        <strain evidence="7">DSM 42041</strain>
    </source>
</reference>
<sequence length="351" mass="37631">MTATQNDKTEKMNLRSALIERIGGYMTAHSIGVAAELGLADLIKDGVRSSEEMAAESGTHEPSLRRLLRTLTAVGLTTEPEPGCFALTEVGAQLRSDSPDSLRAFSRMFCHPILLKAWLGLGHSVATGERAFDHIYGKDFYSYIATEEEEASVLFNEAMSEESRIAAGQLAAGYDFSGAKKVVDLGGGDGTLLAAILPTQPHLKGIVFDSAAGVAEAPDTLKKAGITDRCEARAGDFFADIPTDGDLYIIKSVFQDWNDEDSLALLRSCRAQMPDSATLLIVGSVLPETASTDDPIKFFTDLNMLVNSGGRERTESEFRTMLEETGFTVQSVQLQAAGPLSIIEATPAAAR</sequence>
<name>A0ABU2NYS2_9ACTN</name>
<evidence type="ECO:0000256" key="2">
    <source>
        <dbReference type="ARBA" id="ARBA00022679"/>
    </source>
</evidence>
<dbReference type="PANTHER" id="PTHR43712:SF2">
    <property type="entry name" value="O-METHYLTRANSFERASE CICE"/>
    <property type="match status" value="1"/>
</dbReference>
<evidence type="ECO:0000259" key="5">
    <source>
        <dbReference type="Pfam" id="PF08100"/>
    </source>
</evidence>
<keyword evidence="3" id="KW-0949">S-adenosyl-L-methionine</keyword>
<dbReference type="InterPro" id="IPR036390">
    <property type="entry name" value="WH_DNA-bd_sf"/>
</dbReference>
<dbReference type="Pfam" id="PF00891">
    <property type="entry name" value="Methyltransf_2"/>
    <property type="match status" value="1"/>
</dbReference>
<dbReference type="Pfam" id="PF08100">
    <property type="entry name" value="Dimerisation"/>
    <property type="match status" value="1"/>
</dbReference>
<accession>A0ABU2NYS2</accession>
<proteinExistence type="predicted"/>
<dbReference type="Proteomes" id="UP001183414">
    <property type="component" value="Unassembled WGS sequence"/>
</dbReference>
<dbReference type="Gene3D" id="3.40.50.150">
    <property type="entry name" value="Vaccinia Virus protein VP39"/>
    <property type="match status" value="1"/>
</dbReference>
<keyword evidence="7" id="KW-1185">Reference proteome</keyword>